<protein>
    <submittedName>
        <fullName evidence="2">Uncharacterized protein</fullName>
    </submittedName>
</protein>
<evidence type="ECO:0000256" key="1">
    <source>
        <dbReference type="SAM" id="MobiDB-lite"/>
    </source>
</evidence>
<name>A0A7S1FLK1_9STRA</name>
<accession>A0A7S1FLK1</accession>
<gene>
    <name evidence="2" type="ORF">CHYS00102_LOCUS1331</name>
</gene>
<feature type="compositionally biased region" description="Basic and acidic residues" evidence="1">
    <location>
        <begin position="58"/>
        <end position="74"/>
    </location>
</feature>
<organism evidence="2">
    <name type="scientific">Corethron hystrix</name>
    <dbReference type="NCBI Taxonomy" id="216773"/>
    <lineage>
        <taxon>Eukaryota</taxon>
        <taxon>Sar</taxon>
        <taxon>Stramenopiles</taxon>
        <taxon>Ochrophyta</taxon>
        <taxon>Bacillariophyta</taxon>
        <taxon>Coscinodiscophyceae</taxon>
        <taxon>Corethrophycidae</taxon>
        <taxon>Corethrales</taxon>
        <taxon>Corethraceae</taxon>
        <taxon>Corethron</taxon>
    </lineage>
</organism>
<dbReference type="EMBL" id="HBFR01002067">
    <property type="protein sequence ID" value="CAD8874168.1"/>
    <property type="molecule type" value="Transcribed_RNA"/>
</dbReference>
<dbReference type="AlphaFoldDB" id="A0A7S1FLK1"/>
<sequence length="102" mass="10965">MVRSSRAFSRSRYQERGKFSGSAGRSVGGSVDGVSGQQFVGKVTVVHDGAFSQGQETGQRDGGGKDVVDDDVRTTPHRPPLHAPQPQNRPQKPPRLARPPNC</sequence>
<reference evidence="2" key="1">
    <citation type="submission" date="2021-01" db="EMBL/GenBank/DDBJ databases">
        <authorList>
            <person name="Corre E."/>
            <person name="Pelletier E."/>
            <person name="Niang G."/>
            <person name="Scheremetjew M."/>
            <person name="Finn R."/>
            <person name="Kale V."/>
            <person name="Holt S."/>
            <person name="Cochrane G."/>
            <person name="Meng A."/>
            <person name="Brown T."/>
            <person name="Cohen L."/>
        </authorList>
    </citation>
    <scope>NUCLEOTIDE SEQUENCE</scope>
    <source>
        <strain evidence="2">308</strain>
    </source>
</reference>
<proteinExistence type="predicted"/>
<feature type="region of interest" description="Disordered" evidence="1">
    <location>
        <begin position="1"/>
        <end position="35"/>
    </location>
</feature>
<feature type="region of interest" description="Disordered" evidence="1">
    <location>
        <begin position="50"/>
        <end position="102"/>
    </location>
</feature>
<evidence type="ECO:0000313" key="2">
    <source>
        <dbReference type="EMBL" id="CAD8874168.1"/>
    </source>
</evidence>
<feature type="compositionally biased region" description="Pro residues" evidence="1">
    <location>
        <begin position="91"/>
        <end position="102"/>
    </location>
</feature>